<comment type="caution">
    <text evidence="3">The sequence shown here is derived from an EMBL/GenBank/DDBJ whole genome shotgun (WGS) entry which is preliminary data.</text>
</comment>
<evidence type="ECO:0000259" key="2">
    <source>
        <dbReference type="Pfam" id="PF05547"/>
    </source>
</evidence>
<evidence type="ECO:0000313" key="4">
    <source>
        <dbReference type="Proteomes" id="UP000016023"/>
    </source>
</evidence>
<dbReference type="InterPro" id="IPR026906">
    <property type="entry name" value="LRR_5"/>
</dbReference>
<dbReference type="Proteomes" id="UP000016023">
    <property type="component" value="Unassembled WGS sequence"/>
</dbReference>
<evidence type="ECO:0000313" key="3">
    <source>
        <dbReference type="EMBL" id="EHO72870.1"/>
    </source>
</evidence>
<feature type="signal peptide" evidence="1">
    <location>
        <begin position="1"/>
        <end position="20"/>
    </location>
</feature>
<feature type="domain" description="Peptidase M6-like" evidence="2">
    <location>
        <begin position="148"/>
        <end position="376"/>
    </location>
</feature>
<dbReference type="eggNOG" id="COG4412">
    <property type="taxonomic scope" value="Bacteria"/>
</dbReference>
<gene>
    <name evidence="3" type="ORF">HMPREF9140_00630</name>
</gene>
<dbReference type="SUPFAM" id="SSF55486">
    <property type="entry name" value="Metalloproteases ('zincins'), catalytic domain"/>
    <property type="match status" value="1"/>
</dbReference>
<name>H1Q142_9BACT</name>
<dbReference type="Pfam" id="PF13306">
    <property type="entry name" value="LRR_5"/>
    <property type="match status" value="2"/>
</dbReference>
<reference evidence="3 4" key="1">
    <citation type="submission" date="2011-12" db="EMBL/GenBank/DDBJ databases">
        <title>The Genome Sequence of Prevotella micans F0438.</title>
        <authorList>
            <consortium name="The Broad Institute Genome Sequencing Platform"/>
            <person name="Earl A."/>
            <person name="Ward D."/>
            <person name="Feldgarden M."/>
            <person name="Gevers D."/>
            <person name="Izard J."/>
            <person name="Baranova O.V."/>
            <person name="Blanton J.M."/>
            <person name="Wade W.G."/>
            <person name="Dewhirst F.E."/>
            <person name="Young S.K."/>
            <person name="Zeng Q."/>
            <person name="Gargeya S."/>
            <person name="Fitzgerald M."/>
            <person name="Haas B."/>
            <person name="Abouelleil A."/>
            <person name="Alvarado L."/>
            <person name="Arachchi H.M."/>
            <person name="Berlin A."/>
            <person name="Chapman S.B."/>
            <person name="Gearin G."/>
            <person name="Goldberg J."/>
            <person name="Griggs A."/>
            <person name="Gujja S."/>
            <person name="Hansen M."/>
            <person name="Heiman D."/>
            <person name="Howarth C."/>
            <person name="Larimer J."/>
            <person name="Lui A."/>
            <person name="MacDonald P.J.P."/>
            <person name="McCowen C."/>
            <person name="Montmayeur A."/>
            <person name="Murphy C."/>
            <person name="Neiman D."/>
            <person name="Pearson M."/>
            <person name="Priest M."/>
            <person name="Roberts A."/>
            <person name="Saif S."/>
            <person name="Shea T."/>
            <person name="Sisk P."/>
            <person name="Stolte C."/>
            <person name="Sykes S."/>
            <person name="Wortman J."/>
            <person name="Nusbaum C."/>
            <person name="Birren B."/>
        </authorList>
    </citation>
    <scope>NUCLEOTIDE SEQUENCE [LARGE SCALE GENOMIC DNA]</scope>
    <source>
        <strain evidence="3 4">F0438</strain>
    </source>
</reference>
<keyword evidence="1" id="KW-0732">Signal</keyword>
<evidence type="ECO:0000256" key="1">
    <source>
        <dbReference type="SAM" id="SignalP"/>
    </source>
</evidence>
<dbReference type="GO" id="GO:0008233">
    <property type="term" value="F:peptidase activity"/>
    <property type="evidence" value="ECO:0007669"/>
    <property type="project" value="InterPro"/>
</dbReference>
<dbReference type="STRING" id="883158.HMPREF9140_00630"/>
<dbReference type="AlphaFoldDB" id="H1Q142"/>
<dbReference type="NCBIfam" id="TIGR03296">
    <property type="entry name" value="M6dom_TIGR03296"/>
    <property type="match status" value="1"/>
</dbReference>
<dbReference type="InterPro" id="IPR008757">
    <property type="entry name" value="Peptidase_M6-like_domain"/>
</dbReference>
<dbReference type="PATRIC" id="fig|883158.3.peg.644"/>
<organism evidence="3 4">
    <name type="scientific">Prevotella micans F0438</name>
    <dbReference type="NCBI Taxonomy" id="883158"/>
    <lineage>
        <taxon>Bacteria</taxon>
        <taxon>Pseudomonadati</taxon>
        <taxon>Bacteroidota</taxon>
        <taxon>Bacteroidia</taxon>
        <taxon>Bacteroidales</taxon>
        <taxon>Prevotellaceae</taxon>
        <taxon>Prevotella</taxon>
    </lineage>
</organism>
<dbReference type="Gene3D" id="3.80.10.10">
    <property type="entry name" value="Ribonuclease Inhibitor"/>
    <property type="match status" value="2"/>
</dbReference>
<proteinExistence type="predicted"/>
<dbReference type="Pfam" id="PF05547">
    <property type="entry name" value="Peptidase_M6"/>
    <property type="match status" value="1"/>
</dbReference>
<dbReference type="GO" id="GO:0006508">
    <property type="term" value="P:proteolysis"/>
    <property type="evidence" value="ECO:0007669"/>
    <property type="project" value="InterPro"/>
</dbReference>
<dbReference type="HOGENOM" id="CLU_312567_0_0_10"/>
<accession>H1Q142</accession>
<dbReference type="PANTHER" id="PTHR41775:SF1">
    <property type="entry name" value="PEPTIDASE M6-LIKE DOMAIN-CONTAINING PROTEIN"/>
    <property type="match status" value="1"/>
</dbReference>
<dbReference type="RefSeq" id="WP_006951684.1">
    <property type="nucleotide sequence ID" value="NZ_JH594521.1"/>
</dbReference>
<dbReference type="PANTHER" id="PTHR41775">
    <property type="entry name" value="SECRETED PROTEIN-RELATED"/>
    <property type="match status" value="1"/>
</dbReference>
<sequence length="938" mass="102894">MKKVITLVLLALAIATQVQAIRPLPKLWPMNQSDGTTVMVYINGDGHVAFYTTEDGKVLVKNDAGDLCYAMFSNGRLVPSTLIAHNADQRSEAEKTFLLTNNVESRLSELNELVARRAPNKAIIGSTPDGLGKYNKSGMGAVKSLGERKVPVIMVEFSDLKFKSTTTIDKMTRYYNEEGYHDETYCVGSARDFFIAQSRGMFKPTFEIVGIVTLANSYKYYGANDRNGNDKNVDGMVVDAVRAAEAKGVDFSKFKDEDGNVELVSILYAGRGEATEGGQGANYVWPCESDFNKNIGANHFNSYFVGNELYNDGALMGMGIFCHEFGHALGLPDFYCTNYSYRGDDPFSNWSIMDTGPYVNKARAPMGYTAYERSYLGWLDIPELTKAQSVTLTPHDATEGNLAVMFRRPGVTNEYYILENRKPGTWYPETDADGNNYGSGLMLTHIAYNAGSWSGNILNNVRTNKRAHIVTADKQTLQYGGSQTNLYGNGVNEIKYLPLYGGGTLTSMPIFKIKKNADKTITFNFITEDGKHVPYKIGDKITEGGIDYKYVDNREFTVIRKQSGEYSADVNIPNTLTIDDVVYEVVAIADSAFAGYTTLTSVSIPKSIRKIAPNAFRGTSAMTKFSVEEGSQYYQTIDDALFIRSAEYDGSNWQTSKTDVSMFNFNKNEWGLPVSETSNPSAGHITSPIEQDDITLTTTDGRSQTKLMKNNGKITLRIYRGGSIILSVPQGSSVTRASFGATQFNMTANTGTIDSKVWTGNSQNVTFNCTSNTVIDSITVTVKSVSKGEPALICYPAAKTGSYTVPKMVTRIASYAFEATKLSNLTLSEALLKLGKNSLSSANLLVINALAATPAKATADPFADIDFTKCKLNVPEASKALYVAADYWNKFFRGTNGISGITDSKSSAPKVYYDLQGRRVSHPKRGIYITKGSKVLVK</sequence>
<feature type="chain" id="PRO_5003552192" description="Peptidase M6-like domain-containing protein" evidence="1">
    <location>
        <begin position="21"/>
        <end position="938"/>
    </location>
</feature>
<dbReference type="eggNOG" id="COG4886">
    <property type="taxonomic scope" value="Bacteria"/>
</dbReference>
<protein>
    <recommendedName>
        <fullName evidence="2">Peptidase M6-like domain-containing protein</fullName>
    </recommendedName>
</protein>
<dbReference type="InterPro" id="IPR032675">
    <property type="entry name" value="LRR_dom_sf"/>
</dbReference>
<dbReference type="EMBL" id="AGWK01000018">
    <property type="protein sequence ID" value="EHO72870.1"/>
    <property type="molecule type" value="Genomic_DNA"/>
</dbReference>
<keyword evidence="4" id="KW-1185">Reference proteome</keyword>